<keyword evidence="3" id="KW-1185">Reference proteome</keyword>
<gene>
    <name evidence="2" type="ORF">H3Z83_02930</name>
</gene>
<organism evidence="2 3">
    <name type="scientific">Tenacibaculum pelagium</name>
    <dbReference type="NCBI Taxonomy" id="2759527"/>
    <lineage>
        <taxon>Bacteria</taxon>
        <taxon>Pseudomonadati</taxon>
        <taxon>Bacteroidota</taxon>
        <taxon>Flavobacteriia</taxon>
        <taxon>Flavobacteriales</taxon>
        <taxon>Flavobacteriaceae</taxon>
        <taxon>Tenacibaculum</taxon>
    </lineage>
</organism>
<evidence type="ECO:0000313" key="2">
    <source>
        <dbReference type="EMBL" id="MBA6155478.1"/>
    </source>
</evidence>
<dbReference type="AlphaFoldDB" id="A0A839AM62"/>
<sequence>MKKTTRHFLLILTCFLSSVTFAQLDGSLGGDKEGASTLGKISAPATEVKKPKSLDFKNNDGFKKAYDKQQKEYKKKLAEKKLENKGIITPALRRKMTLQKKAEQYNIGIPMIDKELGSFKTKSNNLKIRAFDFGTVDGDVISVYKNGTLVIDGYKLSGNARVLTVPLDLGFNQIEIVAVNEGYYRPNTGSFTLFDDNDDVVISDMWNLAKGAKVKAMVIKEK</sequence>
<dbReference type="EMBL" id="JACGLS010000001">
    <property type="protein sequence ID" value="MBA6155478.1"/>
    <property type="molecule type" value="Genomic_DNA"/>
</dbReference>
<evidence type="ECO:0008006" key="4">
    <source>
        <dbReference type="Google" id="ProtNLM"/>
    </source>
</evidence>
<feature type="signal peptide" evidence="1">
    <location>
        <begin position="1"/>
        <end position="22"/>
    </location>
</feature>
<name>A0A839AM62_9FLAO</name>
<keyword evidence="1" id="KW-0732">Signal</keyword>
<proteinExistence type="predicted"/>
<dbReference type="Proteomes" id="UP000563906">
    <property type="component" value="Unassembled WGS sequence"/>
</dbReference>
<reference evidence="2 3" key="1">
    <citation type="submission" date="2020-07" db="EMBL/GenBank/DDBJ databases">
        <title>Bacterium isolated from marine sediment.</title>
        <authorList>
            <person name="Shang D."/>
            <person name="Du Z.-J."/>
        </authorList>
    </citation>
    <scope>NUCLEOTIDE SEQUENCE [LARGE SCALE GENOMIC DNA]</scope>
    <source>
        <strain evidence="2 3">S7007</strain>
    </source>
</reference>
<evidence type="ECO:0000256" key="1">
    <source>
        <dbReference type="SAM" id="SignalP"/>
    </source>
</evidence>
<dbReference type="RefSeq" id="WP_182123977.1">
    <property type="nucleotide sequence ID" value="NZ_JACGLS010000001.1"/>
</dbReference>
<accession>A0A839AM62</accession>
<protein>
    <recommendedName>
        <fullName evidence="4">Secreted protein</fullName>
    </recommendedName>
</protein>
<comment type="caution">
    <text evidence="2">The sequence shown here is derived from an EMBL/GenBank/DDBJ whole genome shotgun (WGS) entry which is preliminary data.</text>
</comment>
<evidence type="ECO:0000313" key="3">
    <source>
        <dbReference type="Proteomes" id="UP000563906"/>
    </source>
</evidence>
<feature type="chain" id="PRO_5032319066" description="Secreted protein" evidence="1">
    <location>
        <begin position="23"/>
        <end position="222"/>
    </location>
</feature>